<dbReference type="eggNOG" id="ENOG502S3ET">
    <property type="taxonomic scope" value="Eukaryota"/>
</dbReference>
<evidence type="ECO:0000256" key="3">
    <source>
        <dbReference type="ARBA" id="ARBA00023004"/>
    </source>
</evidence>
<name>Q5B834_EMENI</name>
<evidence type="ECO:0000256" key="5">
    <source>
        <dbReference type="ARBA" id="ARBA00034078"/>
    </source>
</evidence>
<dbReference type="InterPro" id="IPR017941">
    <property type="entry name" value="Rieske_2Fe-2S"/>
</dbReference>
<evidence type="ECO:0000256" key="4">
    <source>
        <dbReference type="ARBA" id="ARBA00023014"/>
    </source>
</evidence>
<dbReference type="Proteomes" id="UP000000560">
    <property type="component" value="Chromosome VI"/>
</dbReference>
<dbReference type="STRING" id="227321.Q5B834"/>
<reference evidence="9" key="2">
    <citation type="journal article" date="2009" name="Fungal Genet. Biol.">
        <title>The 2008 update of the Aspergillus nidulans genome annotation: a community effort.</title>
        <authorList>
            <person name="Wortman J.R."/>
            <person name="Gilsenan J.M."/>
            <person name="Joardar V."/>
            <person name="Deegan J."/>
            <person name="Clutterbuck J."/>
            <person name="Andersen M.R."/>
            <person name="Archer D."/>
            <person name="Bencina M."/>
            <person name="Braus G."/>
            <person name="Coutinho P."/>
            <person name="von Dohren H."/>
            <person name="Doonan J."/>
            <person name="Driessen A.J."/>
            <person name="Durek P."/>
            <person name="Espeso E."/>
            <person name="Fekete E."/>
            <person name="Flipphi M."/>
            <person name="Estrada C.G."/>
            <person name="Geysens S."/>
            <person name="Goldman G."/>
            <person name="de Groot P.W."/>
            <person name="Hansen K."/>
            <person name="Harris S.D."/>
            <person name="Heinekamp T."/>
            <person name="Helmstaedt K."/>
            <person name="Henrissat B."/>
            <person name="Hofmann G."/>
            <person name="Homan T."/>
            <person name="Horio T."/>
            <person name="Horiuchi H."/>
            <person name="James S."/>
            <person name="Jones M."/>
            <person name="Karaffa L."/>
            <person name="Karanyi Z."/>
            <person name="Kato M."/>
            <person name="Keller N."/>
            <person name="Kelly D.E."/>
            <person name="Kiel J.A."/>
            <person name="Kim J.M."/>
            <person name="van der Klei I.J."/>
            <person name="Klis F.M."/>
            <person name="Kovalchuk A."/>
            <person name="Krasevec N."/>
            <person name="Kubicek C.P."/>
            <person name="Liu B."/>
            <person name="Maccabe A."/>
            <person name="Meyer V."/>
            <person name="Mirabito P."/>
            <person name="Miskei M."/>
            <person name="Mos M."/>
            <person name="Mullins J."/>
            <person name="Nelson D.R."/>
            <person name="Nielsen J."/>
            <person name="Oakley B.R."/>
            <person name="Osmani S.A."/>
            <person name="Pakula T."/>
            <person name="Paszewski A."/>
            <person name="Paulsen I."/>
            <person name="Pilsyk S."/>
            <person name="Pocsi I."/>
            <person name="Punt P.J."/>
            <person name="Ram A.F."/>
            <person name="Ren Q."/>
            <person name="Robellet X."/>
            <person name="Robson G."/>
            <person name="Seiboth B."/>
            <person name="van Solingen P."/>
            <person name="Specht T."/>
            <person name="Sun J."/>
            <person name="Taheri-Talesh N."/>
            <person name="Takeshita N."/>
            <person name="Ussery D."/>
            <person name="vanKuyk P.A."/>
            <person name="Visser H."/>
            <person name="van de Vondervoort P.J."/>
            <person name="de Vries R.P."/>
            <person name="Walton J."/>
            <person name="Xiang X."/>
            <person name="Xiong Y."/>
            <person name="Zeng A.P."/>
            <person name="Brandt B.W."/>
            <person name="Cornell M.J."/>
            <person name="van den Hondel C.A."/>
            <person name="Visser J."/>
            <person name="Oliver S.G."/>
            <person name="Turner G."/>
        </authorList>
    </citation>
    <scope>GENOME REANNOTATION</scope>
    <source>
        <strain evidence="9">FGSC A4 / ATCC 38163 / CBS 112.46 / NRRL 194 / M139</strain>
    </source>
</reference>
<dbReference type="Gene3D" id="2.102.10.10">
    <property type="entry name" value="Rieske [2Fe-2S] iron-sulphur domain"/>
    <property type="match status" value="1"/>
</dbReference>
<evidence type="ECO:0000259" key="7">
    <source>
        <dbReference type="PROSITE" id="PS51296"/>
    </source>
</evidence>
<keyword evidence="3" id="KW-0408">Iron</keyword>
<organism evidence="8 9">
    <name type="scientific">Emericella nidulans (strain FGSC A4 / ATCC 38163 / CBS 112.46 / NRRL 194 / M139)</name>
    <name type="common">Aspergillus nidulans</name>
    <dbReference type="NCBI Taxonomy" id="227321"/>
    <lineage>
        <taxon>Eukaryota</taxon>
        <taxon>Fungi</taxon>
        <taxon>Dikarya</taxon>
        <taxon>Ascomycota</taxon>
        <taxon>Pezizomycotina</taxon>
        <taxon>Eurotiomycetes</taxon>
        <taxon>Eurotiomycetidae</taxon>
        <taxon>Eurotiales</taxon>
        <taxon>Aspergillaceae</taxon>
        <taxon>Aspergillus</taxon>
        <taxon>Aspergillus subgen. Nidulantes</taxon>
    </lineage>
</organism>
<keyword evidence="9" id="KW-1185">Reference proteome</keyword>
<proteinExistence type="predicted"/>
<dbReference type="InterPro" id="IPR036922">
    <property type="entry name" value="Rieske_2Fe-2S_sf"/>
</dbReference>
<reference evidence="9" key="1">
    <citation type="journal article" date="2005" name="Nature">
        <title>Sequencing of Aspergillus nidulans and comparative analysis with A. fumigatus and A. oryzae.</title>
        <authorList>
            <person name="Galagan J.E."/>
            <person name="Calvo S.E."/>
            <person name="Cuomo C."/>
            <person name="Ma L.J."/>
            <person name="Wortman J.R."/>
            <person name="Batzoglou S."/>
            <person name="Lee S.I."/>
            <person name="Basturkmen M."/>
            <person name="Spevak C.C."/>
            <person name="Clutterbuck J."/>
            <person name="Kapitonov V."/>
            <person name="Jurka J."/>
            <person name="Scazzocchio C."/>
            <person name="Farman M."/>
            <person name="Butler J."/>
            <person name="Purcell S."/>
            <person name="Harris S."/>
            <person name="Braus G.H."/>
            <person name="Draht O."/>
            <person name="Busch S."/>
            <person name="D'Enfert C."/>
            <person name="Bouchier C."/>
            <person name="Goldman G.H."/>
            <person name="Bell-Pedersen D."/>
            <person name="Griffiths-Jones S."/>
            <person name="Doonan J.H."/>
            <person name="Yu J."/>
            <person name="Vienken K."/>
            <person name="Pain A."/>
            <person name="Freitag M."/>
            <person name="Selker E.U."/>
            <person name="Archer D.B."/>
            <person name="Penalva M.A."/>
            <person name="Oakley B.R."/>
            <person name="Momany M."/>
            <person name="Tanaka T."/>
            <person name="Kumagai T."/>
            <person name="Asai K."/>
            <person name="Machida M."/>
            <person name="Nierman W.C."/>
            <person name="Denning D.W."/>
            <person name="Caddick M."/>
            <person name="Hynes M."/>
            <person name="Paoletti M."/>
            <person name="Fischer R."/>
            <person name="Miller B."/>
            <person name="Dyer P."/>
            <person name="Sachs M.S."/>
            <person name="Osmani S.A."/>
            <person name="Birren B.W."/>
        </authorList>
    </citation>
    <scope>NUCLEOTIDE SEQUENCE [LARGE SCALE GENOMIC DNA]</scope>
    <source>
        <strain evidence="9">FGSC A4 / ATCC 38163 / CBS 112.46 / NRRL 194 / M139</strain>
    </source>
</reference>
<dbReference type="GeneID" id="2873764"/>
<dbReference type="CDD" id="cd03467">
    <property type="entry name" value="Rieske"/>
    <property type="match status" value="1"/>
</dbReference>
<dbReference type="Pfam" id="PF00355">
    <property type="entry name" value="Rieske"/>
    <property type="match status" value="1"/>
</dbReference>
<dbReference type="SUPFAM" id="SSF50022">
    <property type="entry name" value="ISP domain"/>
    <property type="match status" value="1"/>
</dbReference>
<evidence type="ECO:0000256" key="1">
    <source>
        <dbReference type="ARBA" id="ARBA00022714"/>
    </source>
</evidence>
<gene>
    <name evidence="8" type="ORF">ANIA_03296</name>
</gene>
<evidence type="ECO:0000313" key="9">
    <source>
        <dbReference type="Proteomes" id="UP000000560"/>
    </source>
</evidence>
<dbReference type="OrthoDB" id="426882at2759"/>
<accession>Q5B834</accession>
<accession>C8VI05</accession>
<evidence type="ECO:0000313" key="8">
    <source>
        <dbReference type="EMBL" id="CBF83009.1"/>
    </source>
</evidence>
<keyword evidence="4" id="KW-0411">Iron-sulfur</keyword>
<dbReference type="GO" id="GO:0046872">
    <property type="term" value="F:metal ion binding"/>
    <property type="evidence" value="ECO:0007669"/>
    <property type="project" value="UniProtKB-KW"/>
</dbReference>
<evidence type="ECO:0000256" key="2">
    <source>
        <dbReference type="ARBA" id="ARBA00022723"/>
    </source>
</evidence>
<dbReference type="PANTHER" id="PTHR21496:SF0">
    <property type="entry name" value="RIESKE DOMAIN-CONTAINING PROTEIN"/>
    <property type="match status" value="1"/>
</dbReference>
<feature type="region of interest" description="Disordered" evidence="6">
    <location>
        <begin position="142"/>
        <end position="162"/>
    </location>
</feature>
<dbReference type="PROSITE" id="PS51296">
    <property type="entry name" value="RIESKE"/>
    <property type="match status" value="1"/>
</dbReference>
<evidence type="ECO:0000256" key="6">
    <source>
        <dbReference type="SAM" id="MobiDB-lite"/>
    </source>
</evidence>
<dbReference type="GO" id="GO:0051537">
    <property type="term" value="F:2 iron, 2 sulfur cluster binding"/>
    <property type="evidence" value="ECO:0000318"/>
    <property type="project" value="GO_Central"/>
</dbReference>
<feature type="domain" description="Rieske" evidence="7">
    <location>
        <begin position="44"/>
        <end position="147"/>
    </location>
</feature>
<dbReference type="VEuPathDB" id="FungiDB:AN3296"/>
<sequence length="162" mass="18128">MFTNPFFRSAKADAAWHRVGLLSDFPEISPDSDCQVTSSCKTFRIPTGTTEKPVETDIGLPGDLKDQVLVFRYKGNVHAIDHQCPHSSYPLSQGSLFDIEDFGITLSAGITCPKHGWGFDIFSGKADRGNYKLKIWEAQVRDGPDGKPDEKEVWVRRKQRIG</sequence>
<keyword evidence="1" id="KW-0001">2Fe-2S</keyword>
<dbReference type="HOGENOM" id="CLU_079949_0_0_1"/>
<dbReference type="OMA" id="KHDWSFD"/>
<keyword evidence="2" id="KW-0479">Metal-binding</keyword>
<comment type="cofactor">
    <cofactor evidence="5">
        <name>[2Fe-2S] cluster</name>
        <dbReference type="ChEBI" id="CHEBI:190135"/>
    </cofactor>
</comment>
<dbReference type="RefSeq" id="XP_660900.1">
    <property type="nucleotide sequence ID" value="XM_655808.1"/>
</dbReference>
<dbReference type="PANTHER" id="PTHR21496">
    <property type="entry name" value="FERREDOXIN-RELATED"/>
    <property type="match status" value="1"/>
</dbReference>
<dbReference type="InParanoid" id="Q5B834"/>
<dbReference type="FunFam" id="2.102.10.10:FF:000033">
    <property type="entry name" value="Similar to rieske domain-containing protein"/>
    <property type="match status" value="1"/>
</dbReference>
<dbReference type="KEGG" id="ani:ANIA_03296"/>
<feature type="compositionally biased region" description="Basic and acidic residues" evidence="6">
    <location>
        <begin position="142"/>
        <end position="155"/>
    </location>
</feature>
<protein>
    <recommendedName>
        <fullName evidence="7">Rieske domain-containing protein</fullName>
    </recommendedName>
</protein>
<dbReference type="AlphaFoldDB" id="Q5B834"/>
<dbReference type="EMBL" id="BN001306">
    <property type="protein sequence ID" value="CBF83009.1"/>
    <property type="molecule type" value="Genomic_DNA"/>
</dbReference>